<evidence type="ECO:0000259" key="3">
    <source>
        <dbReference type="Pfam" id="PF11761"/>
    </source>
</evidence>
<evidence type="ECO:0000313" key="4">
    <source>
        <dbReference type="EMBL" id="KYF50934.1"/>
    </source>
</evidence>
<dbReference type="SUPFAM" id="SSF159664">
    <property type="entry name" value="CobE/GbiG C-terminal domain-like"/>
    <property type="match status" value="1"/>
</dbReference>
<feature type="domain" description="Cobalamin biosynthesis central region" evidence="3">
    <location>
        <begin position="143"/>
        <end position="238"/>
    </location>
</feature>
<dbReference type="InterPro" id="IPR038029">
    <property type="entry name" value="GbiG_N_sf"/>
</dbReference>
<dbReference type="AlphaFoldDB" id="A0A150P5F6"/>
<dbReference type="Pfam" id="PF01890">
    <property type="entry name" value="CbiG_C"/>
    <property type="match status" value="1"/>
</dbReference>
<dbReference type="PANTHER" id="PTHR37477">
    <property type="entry name" value="COBALT-PRECORRIN-5A HYDROLASE"/>
    <property type="match status" value="1"/>
</dbReference>
<dbReference type="InterPro" id="IPR002750">
    <property type="entry name" value="CobE/GbiG_C"/>
</dbReference>
<reference evidence="4 5" key="1">
    <citation type="submission" date="2014-02" db="EMBL/GenBank/DDBJ databases">
        <title>The small core and large imbalanced accessory genome model reveals a collaborative survival strategy of Sorangium cellulosum strains in nature.</title>
        <authorList>
            <person name="Han K."/>
            <person name="Peng R."/>
            <person name="Blom J."/>
            <person name="Li Y.-Z."/>
        </authorList>
    </citation>
    <scope>NUCLEOTIDE SEQUENCE [LARGE SCALE GENOMIC DNA]</scope>
    <source>
        <strain evidence="4 5">So0157-18</strain>
    </source>
</reference>
<name>A0A150P5F6_SORCE</name>
<dbReference type="Pfam" id="PF11761">
    <property type="entry name" value="CbiG_mid"/>
    <property type="match status" value="1"/>
</dbReference>
<organism evidence="4 5">
    <name type="scientific">Sorangium cellulosum</name>
    <name type="common">Polyangium cellulosum</name>
    <dbReference type="NCBI Taxonomy" id="56"/>
    <lineage>
        <taxon>Bacteria</taxon>
        <taxon>Pseudomonadati</taxon>
        <taxon>Myxococcota</taxon>
        <taxon>Polyangia</taxon>
        <taxon>Polyangiales</taxon>
        <taxon>Polyangiaceae</taxon>
        <taxon>Sorangium</taxon>
    </lineage>
</organism>
<dbReference type="Gene3D" id="3.30.420.180">
    <property type="entry name" value="CobE/GbiG C-terminal domain"/>
    <property type="match status" value="1"/>
</dbReference>
<dbReference type="PANTHER" id="PTHR37477:SF1">
    <property type="entry name" value="COBALT-PRECORRIN-5A HYDROLASE"/>
    <property type="match status" value="1"/>
</dbReference>
<dbReference type="InterPro" id="IPR021745">
    <property type="entry name" value="CbiG_mid"/>
</dbReference>
<evidence type="ECO:0000313" key="5">
    <source>
        <dbReference type="Proteomes" id="UP000075604"/>
    </source>
</evidence>
<protein>
    <submittedName>
        <fullName evidence="4">Cobalamin biosynthesis protein</fullName>
    </submittedName>
</protein>
<gene>
    <name evidence="4" type="ORF">BE04_19230</name>
</gene>
<sequence length="379" mass="40189">MTPERKPYAVYAITRHGIDIARRLVPGLPGADLYVSQKLFAGAPEGAKPLPLPMGPLLTEAFTAYDCHVFVISVGAVVRMIAPLLKNKKVDPAVVCVDDAARFSICVLSGHVGRGNAFTEKVAALLGAQPVVTTASDAIGTLTVDILGRELGWTLDDPDRNVTRGCAAVVNAAPVLFVQETGEPSFWPEGTPLPPGVRYAASLDGVDPGAWEILLVASDRDLGRSHPEVVERAVVYRPKSLVLGVGCDRGAPLDMVERGVDRLLEEHGLSARSVKALATIDKKADEEALLALSARRGWPLVTFTAEELDATEGIENPSETVKKHVGARGVAEPAALRAAGATKLLVPKRAYTEPGVGRSMTLAVARVPFAKRNVEESHG</sequence>
<dbReference type="InterPro" id="IPR036518">
    <property type="entry name" value="CobE/GbiG_C_sf"/>
</dbReference>
<dbReference type="InterPro" id="IPR052553">
    <property type="entry name" value="CbiG_hydrolase"/>
</dbReference>
<proteinExistence type="predicted"/>
<feature type="domain" description="CobE/GbiG C-terminal" evidence="1">
    <location>
        <begin position="241"/>
        <end position="365"/>
    </location>
</feature>
<dbReference type="SUPFAM" id="SSF159672">
    <property type="entry name" value="CbiG N-terminal domain-like"/>
    <property type="match status" value="1"/>
</dbReference>
<comment type="caution">
    <text evidence="4">The sequence shown here is derived from an EMBL/GenBank/DDBJ whole genome shotgun (WGS) entry which is preliminary data.</text>
</comment>
<evidence type="ECO:0000259" key="2">
    <source>
        <dbReference type="Pfam" id="PF11760"/>
    </source>
</evidence>
<dbReference type="Gene3D" id="3.40.50.11220">
    <property type="match status" value="1"/>
</dbReference>
<feature type="domain" description="Cobalamin synthesis G N-terminal" evidence="2">
    <location>
        <begin position="58"/>
        <end position="137"/>
    </location>
</feature>
<dbReference type="InterPro" id="IPR021744">
    <property type="entry name" value="CbiG_N"/>
</dbReference>
<dbReference type="GO" id="GO:0009236">
    <property type="term" value="P:cobalamin biosynthetic process"/>
    <property type="evidence" value="ECO:0007669"/>
    <property type="project" value="InterPro"/>
</dbReference>
<evidence type="ECO:0000259" key="1">
    <source>
        <dbReference type="Pfam" id="PF01890"/>
    </source>
</evidence>
<dbReference type="Proteomes" id="UP000075604">
    <property type="component" value="Unassembled WGS sequence"/>
</dbReference>
<accession>A0A150P5F6</accession>
<dbReference type="EMBL" id="JELX01003929">
    <property type="protein sequence ID" value="KYF50934.1"/>
    <property type="molecule type" value="Genomic_DNA"/>
</dbReference>
<dbReference type="Pfam" id="PF11760">
    <property type="entry name" value="CbiG_N"/>
    <property type="match status" value="1"/>
</dbReference>